<organism evidence="1 2">
    <name type="scientific">Weissella ceti</name>
    <dbReference type="NCBI Taxonomy" id="759620"/>
    <lineage>
        <taxon>Bacteria</taxon>
        <taxon>Bacillati</taxon>
        <taxon>Bacillota</taxon>
        <taxon>Bacilli</taxon>
        <taxon>Lactobacillales</taxon>
        <taxon>Lactobacillaceae</taxon>
        <taxon>Weissella</taxon>
    </lineage>
</organism>
<protein>
    <submittedName>
        <fullName evidence="1">Uncharacterized protein</fullName>
    </submittedName>
</protein>
<dbReference type="EMBL" id="JAOZFE010000003">
    <property type="protein sequence ID" value="MCW0953106.1"/>
    <property type="molecule type" value="Genomic_DNA"/>
</dbReference>
<gene>
    <name evidence="1" type="ORF">OIT44_03335</name>
</gene>
<name>A0ABT3E3V0_9LACO</name>
<evidence type="ECO:0000313" key="1">
    <source>
        <dbReference type="EMBL" id="MCW0953106.1"/>
    </source>
</evidence>
<comment type="caution">
    <text evidence="1">The sequence shown here is derived from an EMBL/GenBank/DDBJ whole genome shotgun (WGS) entry which is preliminary data.</text>
</comment>
<dbReference type="Proteomes" id="UP001526225">
    <property type="component" value="Unassembled WGS sequence"/>
</dbReference>
<proteinExistence type="predicted"/>
<accession>A0ABT3E3V0</accession>
<evidence type="ECO:0000313" key="2">
    <source>
        <dbReference type="Proteomes" id="UP001526225"/>
    </source>
</evidence>
<keyword evidence="2" id="KW-1185">Reference proteome</keyword>
<sequence length="133" mass="14655">MYLNSFLTYDLQRMAPKGLYAVEQALPDNWGQLNIQAEIPDETTMLFVSLGIFNTGIQVAGVIPVNGRLLAGKQLAVSTQSMRSLGLYAVDALEQLIQQVNQGINNNAGLAPTTAYKHNDVLYQWTLLSLEQI</sequence>
<dbReference type="RefSeq" id="WP_213409528.1">
    <property type="nucleotide sequence ID" value="NZ_CP074441.1"/>
</dbReference>
<reference evidence="1 2" key="1">
    <citation type="submission" date="2022-10" db="EMBL/GenBank/DDBJ databases">
        <title>Weissella fermenti sp. nov., isolated from fermented cabbage.</title>
        <authorList>
            <person name="Lee J.K."/>
            <person name="Baek J.H."/>
            <person name="Choi D.G."/>
            <person name="Kim J.M."/>
            <person name="Jeon C.O."/>
        </authorList>
    </citation>
    <scope>NUCLEOTIDE SEQUENCE [LARGE SCALE GENOMIC DNA]</scope>
    <source>
        <strain evidence="1 2">KACC 18534</strain>
    </source>
</reference>